<name>A0ABZ2IGF1_9BACT</name>
<dbReference type="CDD" id="cd07984">
    <property type="entry name" value="LPLAT_LABLAT-like"/>
    <property type="match status" value="1"/>
</dbReference>
<evidence type="ECO:0000313" key="9">
    <source>
        <dbReference type="Proteomes" id="UP001320603"/>
    </source>
</evidence>
<dbReference type="PANTHER" id="PTHR30606">
    <property type="entry name" value="LIPID A BIOSYNTHESIS LAUROYL ACYLTRANSFERASE"/>
    <property type="match status" value="1"/>
</dbReference>
<evidence type="ECO:0000256" key="3">
    <source>
        <dbReference type="ARBA" id="ARBA00022519"/>
    </source>
</evidence>
<dbReference type="RefSeq" id="WP_251968385.1">
    <property type="nucleotide sequence ID" value="NZ_CP146284.1"/>
</dbReference>
<keyword evidence="7" id="KW-0812">Transmembrane</keyword>
<sequence>MWTRIQYILIYGWIKIHALLPMRLLYVLSDFLYLIISWVIRYRVPVVRKNLKSSFPDKSEEELRQLEKAFYHHFADYIVETLKLAHISLQELQERAYVQNPELIDKLMDNGHPCCLFLMGHYGNWEWYSGSNSRFKDARLYQIYRPLNNKAVDKIFIHLRTKFGSLGIPKNDTGREVVRLVRNKVRSGVVFLADQTPSPSNLHYWTNFLNQDTSVLTGAERLARKLNTPVVFLDVQMVKRGYYTLEIQLITENPKETPENWITEEYARCLEKSILRKPEGWLWTHKRWKYKRSDAVIHHGNN</sequence>
<evidence type="ECO:0000256" key="1">
    <source>
        <dbReference type="ARBA" id="ARBA00004533"/>
    </source>
</evidence>
<keyword evidence="3" id="KW-0997">Cell inner membrane</keyword>
<gene>
    <name evidence="8" type="ORF">NEE14_008775</name>
</gene>
<dbReference type="Proteomes" id="UP001320603">
    <property type="component" value="Chromosome"/>
</dbReference>
<dbReference type="GO" id="GO:0016746">
    <property type="term" value="F:acyltransferase activity"/>
    <property type="evidence" value="ECO:0007669"/>
    <property type="project" value="UniProtKB-KW"/>
</dbReference>
<keyword evidence="7" id="KW-1133">Transmembrane helix</keyword>
<evidence type="ECO:0000256" key="7">
    <source>
        <dbReference type="SAM" id="Phobius"/>
    </source>
</evidence>
<keyword evidence="6 8" id="KW-0012">Acyltransferase</keyword>
<evidence type="ECO:0000256" key="4">
    <source>
        <dbReference type="ARBA" id="ARBA00022679"/>
    </source>
</evidence>
<proteinExistence type="predicted"/>
<evidence type="ECO:0000256" key="2">
    <source>
        <dbReference type="ARBA" id="ARBA00022475"/>
    </source>
</evidence>
<dbReference type="Pfam" id="PF03279">
    <property type="entry name" value="Lip_A_acyltrans"/>
    <property type="match status" value="1"/>
</dbReference>
<protein>
    <submittedName>
        <fullName evidence="8">Lysophospholipid acyltransferase family protein</fullName>
    </submittedName>
</protein>
<keyword evidence="2" id="KW-1003">Cell membrane</keyword>
<keyword evidence="4" id="KW-0808">Transferase</keyword>
<accession>A0ABZ2IGF1</accession>
<keyword evidence="9" id="KW-1185">Reference proteome</keyword>
<dbReference type="InterPro" id="IPR004960">
    <property type="entry name" value="LipA_acyltrans"/>
</dbReference>
<dbReference type="EMBL" id="CP146284">
    <property type="protein sequence ID" value="WWV65135.1"/>
    <property type="molecule type" value="Genomic_DNA"/>
</dbReference>
<comment type="subcellular location">
    <subcellularLocation>
        <location evidence="1">Cell inner membrane</location>
    </subcellularLocation>
</comment>
<organism evidence="8 9">
    <name type="scientific">Parabacteroides absconsus</name>
    <dbReference type="NCBI Taxonomy" id="2951805"/>
    <lineage>
        <taxon>Bacteria</taxon>
        <taxon>Pseudomonadati</taxon>
        <taxon>Bacteroidota</taxon>
        <taxon>Bacteroidia</taxon>
        <taxon>Bacteroidales</taxon>
        <taxon>Tannerellaceae</taxon>
        <taxon>Parabacteroides</taxon>
    </lineage>
</organism>
<evidence type="ECO:0000256" key="6">
    <source>
        <dbReference type="ARBA" id="ARBA00023315"/>
    </source>
</evidence>
<feature type="transmembrane region" description="Helical" evidence="7">
    <location>
        <begin position="20"/>
        <end position="40"/>
    </location>
</feature>
<keyword evidence="5 7" id="KW-0472">Membrane</keyword>
<evidence type="ECO:0000313" key="8">
    <source>
        <dbReference type="EMBL" id="WWV65135.1"/>
    </source>
</evidence>
<evidence type="ECO:0000256" key="5">
    <source>
        <dbReference type="ARBA" id="ARBA00023136"/>
    </source>
</evidence>
<dbReference type="PANTHER" id="PTHR30606:SF10">
    <property type="entry name" value="PHOSPHATIDYLINOSITOL MANNOSIDE ACYLTRANSFERASE"/>
    <property type="match status" value="1"/>
</dbReference>
<reference evidence="8 9" key="1">
    <citation type="submission" date="2024-02" db="EMBL/GenBank/DDBJ databases">
        <title>Whole genome sequencing of Parabacteroides sp. AD58.</title>
        <authorList>
            <person name="Chaplin A.V."/>
            <person name="Pikina A.P."/>
            <person name="Sokolova S.R."/>
            <person name="Korostin D.O."/>
            <person name="Efimov B.A."/>
        </authorList>
    </citation>
    <scope>NUCLEOTIDE SEQUENCE [LARGE SCALE GENOMIC DNA]</scope>
    <source>
        <strain evidence="8 9">AD58</strain>
    </source>
</reference>